<feature type="region of interest" description="Disordered" evidence="1">
    <location>
        <begin position="1"/>
        <end position="126"/>
    </location>
</feature>
<evidence type="ECO:0000313" key="3">
    <source>
        <dbReference type="Proteomes" id="UP000634136"/>
    </source>
</evidence>
<feature type="compositionally biased region" description="Acidic residues" evidence="1">
    <location>
        <begin position="109"/>
        <end position="121"/>
    </location>
</feature>
<feature type="region of interest" description="Disordered" evidence="1">
    <location>
        <begin position="306"/>
        <end position="381"/>
    </location>
</feature>
<accession>A0A834X5A2</accession>
<keyword evidence="3" id="KW-1185">Reference proteome</keyword>
<evidence type="ECO:0000256" key="1">
    <source>
        <dbReference type="SAM" id="MobiDB-lite"/>
    </source>
</evidence>
<comment type="caution">
    <text evidence="2">The sequence shown here is derived from an EMBL/GenBank/DDBJ whole genome shotgun (WGS) entry which is preliminary data.</text>
</comment>
<sequence length="522" mass="59812">MGDLPIVDLSKLGSVEDHPRPLEEGDNTNRNTKNHRQDSGTFSGTESRVAREEEWMRDSPKNQEGTGSRMSNRDSVRNPSRSLNLDKEGEFLQDEENNADSGSDCSESSSEEDDAEPEEEGGGISIEKNAFERLNFTLSDREWKRLSRPFKKSLIIKLLGKMVGFKFLLRKVNQLWGRTGEVELVDLGNEYFLAKFDTYKEKIQKIAAWVHLPDLPIELYDSKFLSTLGNYIGKVLKIDANTTHQLRGKFARQCVEIDLSKPLLPQYCVHGRARKIEYEGLHLICFECGVYRHDLEHCPIYKARKEKEKQEKEGQNKSRSEKIEDEGDEKYSPYGAWMNVQKPRRNRRPKPGGQNQSVSKMEEPRVQGSHFATLEDKAQEEPEPKLYIEKHAKEVPKEQQGKTWTKSKENPVFETLDEHNSDDVTGPPDLMELGTPVKERARQKEKRTVAKEPPHVDMDQNANQDDLHLPTGPITRGKAKRIKQAMQGLMKQVHGDEVDLEELGMEQKLKAVNILQVQLKPK</sequence>
<dbReference type="AlphaFoldDB" id="A0A834X5A2"/>
<feature type="compositionally biased region" description="Basic and acidic residues" evidence="1">
    <location>
        <begin position="437"/>
        <end position="458"/>
    </location>
</feature>
<dbReference type="Proteomes" id="UP000634136">
    <property type="component" value="Unassembled WGS sequence"/>
</dbReference>
<dbReference type="PANTHER" id="PTHR31286">
    <property type="entry name" value="GLYCINE-RICH CELL WALL STRUCTURAL PROTEIN 1.8-LIKE"/>
    <property type="match status" value="1"/>
</dbReference>
<feature type="compositionally biased region" description="Basic and acidic residues" evidence="1">
    <location>
        <begin position="306"/>
        <end position="322"/>
    </location>
</feature>
<dbReference type="PANTHER" id="PTHR31286:SF99">
    <property type="entry name" value="DUF4283 DOMAIN-CONTAINING PROTEIN"/>
    <property type="match status" value="1"/>
</dbReference>
<dbReference type="InterPro" id="IPR040256">
    <property type="entry name" value="At4g02000-like"/>
</dbReference>
<feature type="region of interest" description="Disordered" evidence="1">
    <location>
        <begin position="416"/>
        <end position="474"/>
    </location>
</feature>
<dbReference type="EMBL" id="JAAIUW010000003">
    <property type="protein sequence ID" value="KAF7838913.1"/>
    <property type="molecule type" value="Genomic_DNA"/>
</dbReference>
<protein>
    <submittedName>
        <fullName evidence="2">Zinc ion binding nucleic acid binding protein</fullName>
    </submittedName>
</protein>
<gene>
    <name evidence="2" type="ORF">G2W53_007395</name>
</gene>
<evidence type="ECO:0000313" key="2">
    <source>
        <dbReference type="EMBL" id="KAF7838913.1"/>
    </source>
</evidence>
<organism evidence="2 3">
    <name type="scientific">Senna tora</name>
    <dbReference type="NCBI Taxonomy" id="362788"/>
    <lineage>
        <taxon>Eukaryota</taxon>
        <taxon>Viridiplantae</taxon>
        <taxon>Streptophyta</taxon>
        <taxon>Embryophyta</taxon>
        <taxon>Tracheophyta</taxon>
        <taxon>Spermatophyta</taxon>
        <taxon>Magnoliopsida</taxon>
        <taxon>eudicotyledons</taxon>
        <taxon>Gunneridae</taxon>
        <taxon>Pentapetalae</taxon>
        <taxon>rosids</taxon>
        <taxon>fabids</taxon>
        <taxon>Fabales</taxon>
        <taxon>Fabaceae</taxon>
        <taxon>Caesalpinioideae</taxon>
        <taxon>Cassia clade</taxon>
        <taxon>Senna</taxon>
    </lineage>
</organism>
<feature type="compositionally biased region" description="Basic and acidic residues" evidence="1">
    <location>
        <begin position="14"/>
        <end position="23"/>
    </location>
</feature>
<reference evidence="2" key="1">
    <citation type="submission" date="2020-09" db="EMBL/GenBank/DDBJ databases">
        <title>Genome-Enabled Discovery of Anthraquinone Biosynthesis in Senna tora.</title>
        <authorList>
            <person name="Kang S.-H."/>
            <person name="Pandey R.P."/>
            <person name="Lee C.-M."/>
            <person name="Sim J.-S."/>
            <person name="Jeong J.-T."/>
            <person name="Choi B.-S."/>
            <person name="Jung M."/>
            <person name="Ginzburg D."/>
            <person name="Zhao K."/>
            <person name="Won S.Y."/>
            <person name="Oh T.-J."/>
            <person name="Yu Y."/>
            <person name="Kim N.-H."/>
            <person name="Lee O.R."/>
            <person name="Lee T.-H."/>
            <person name="Bashyal P."/>
            <person name="Kim T.-S."/>
            <person name="Lee W.-H."/>
            <person name="Kawkins C."/>
            <person name="Kim C.-K."/>
            <person name="Kim J.S."/>
            <person name="Ahn B.O."/>
            <person name="Rhee S.Y."/>
            <person name="Sohng J.K."/>
        </authorList>
    </citation>
    <scope>NUCLEOTIDE SEQUENCE</scope>
    <source>
        <tissue evidence="2">Leaf</tissue>
    </source>
</reference>
<name>A0A834X5A2_9FABA</name>
<dbReference type="OrthoDB" id="1937106at2759"/>
<proteinExistence type="predicted"/>
<feature type="compositionally biased region" description="Basic and acidic residues" evidence="1">
    <location>
        <begin position="48"/>
        <end position="61"/>
    </location>
</feature>